<evidence type="ECO:0000313" key="2">
    <source>
        <dbReference type="Proteomes" id="UP000005396"/>
    </source>
</evidence>
<evidence type="ECO:0000313" key="1">
    <source>
        <dbReference type="EMBL" id="EDP14588.1"/>
    </source>
</evidence>
<organism evidence="1 2">
    <name type="scientific">Enterocloster bolteae (strain ATCC BAA-613 / DSM 15670 / CCUG 46953 / JCM 12243 / WAL 16351)</name>
    <name type="common">Clostridium bolteae</name>
    <dbReference type="NCBI Taxonomy" id="411902"/>
    <lineage>
        <taxon>Bacteria</taxon>
        <taxon>Bacillati</taxon>
        <taxon>Bacillota</taxon>
        <taxon>Clostridia</taxon>
        <taxon>Lachnospirales</taxon>
        <taxon>Lachnospiraceae</taxon>
        <taxon>Enterocloster</taxon>
    </lineage>
</organism>
<protein>
    <submittedName>
        <fullName evidence="1">Uncharacterized protein</fullName>
    </submittedName>
</protein>
<accession>A8RYH7</accession>
<reference evidence="1 2" key="1">
    <citation type="submission" date="2007-08" db="EMBL/GenBank/DDBJ databases">
        <authorList>
            <person name="Fulton L."/>
            <person name="Clifton S."/>
            <person name="Fulton B."/>
            <person name="Xu J."/>
            <person name="Minx P."/>
            <person name="Pepin K.H."/>
            <person name="Johnson M."/>
            <person name="Thiruvilangam P."/>
            <person name="Bhonagiri V."/>
            <person name="Nash W.E."/>
            <person name="Mardis E.R."/>
            <person name="Wilson R.K."/>
        </authorList>
    </citation>
    <scope>NUCLEOTIDE SEQUENCE [LARGE SCALE GENOMIC DNA]</scope>
    <source>
        <strain evidence="2">ATCC BAA-613 / DSM 15670 / CCUG 46953 / JCM 12243 / WAL 16351</strain>
    </source>
</reference>
<comment type="caution">
    <text evidence="1">The sequence shown here is derived from an EMBL/GenBank/DDBJ whole genome shotgun (WGS) entry which is preliminary data.</text>
</comment>
<reference evidence="1 2" key="2">
    <citation type="submission" date="2007-09" db="EMBL/GenBank/DDBJ databases">
        <title>Draft genome sequence of Clostridium bolteae (ATCC BAA-613).</title>
        <authorList>
            <person name="Sudarsanam P."/>
            <person name="Ley R."/>
            <person name="Guruge J."/>
            <person name="Turnbaugh P.J."/>
            <person name="Mahowald M."/>
            <person name="Liep D."/>
            <person name="Gordon J."/>
        </authorList>
    </citation>
    <scope>NUCLEOTIDE SEQUENCE [LARGE SCALE GENOMIC DNA]</scope>
    <source>
        <strain evidence="2">ATCC BAA-613 / DSM 15670 / CCUG 46953 / JCM 12243 / WAL 16351</strain>
    </source>
</reference>
<dbReference type="Proteomes" id="UP000005396">
    <property type="component" value="Unassembled WGS sequence"/>
</dbReference>
<name>A8RYH7_ENTBW</name>
<sequence>MYVCSLPSISLGHDFRLLMFSDCSNHSTKQKEGIICKFYGQL</sequence>
<dbReference type="HOGENOM" id="CLU_3249449_0_0_9"/>
<gene>
    <name evidence="1" type="ORF">CLOBOL_05130</name>
</gene>
<dbReference type="AlphaFoldDB" id="A8RYH7"/>
<dbReference type="PaxDb" id="411902-CLOBOL_05130"/>
<proteinExistence type="predicted"/>
<dbReference type="EMBL" id="ABCC02000039">
    <property type="protein sequence ID" value="EDP14588.1"/>
    <property type="molecule type" value="Genomic_DNA"/>
</dbReference>